<dbReference type="AlphaFoldDB" id="A0A382M4F8"/>
<sequence>PISAFFLWLSLPKYRDSVVKLSK</sequence>
<reference evidence="1" key="1">
    <citation type="submission" date="2018-05" db="EMBL/GenBank/DDBJ databases">
        <authorList>
            <person name="Lanie J.A."/>
            <person name="Ng W.-L."/>
            <person name="Kazmierczak K.M."/>
            <person name="Andrzejewski T.M."/>
            <person name="Davidsen T.M."/>
            <person name="Wayne K.J."/>
            <person name="Tettelin H."/>
            <person name="Glass J.I."/>
            <person name="Rusch D."/>
            <person name="Podicherti R."/>
            <person name="Tsui H.-C.T."/>
            <person name="Winkler M.E."/>
        </authorList>
    </citation>
    <scope>NUCLEOTIDE SEQUENCE</scope>
</reference>
<dbReference type="EMBL" id="UINC01090364">
    <property type="protein sequence ID" value="SVC42242.1"/>
    <property type="molecule type" value="Genomic_DNA"/>
</dbReference>
<evidence type="ECO:0000313" key="1">
    <source>
        <dbReference type="EMBL" id="SVC42242.1"/>
    </source>
</evidence>
<name>A0A382M4F8_9ZZZZ</name>
<gene>
    <name evidence="1" type="ORF">METZ01_LOCUS295096</name>
</gene>
<feature type="non-terminal residue" evidence="1">
    <location>
        <position position="1"/>
    </location>
</feature>
<protein>
    <submittedName>
        <fullName evidence="1">Uncharacterized protein</fullName>
    </submittedName>
</protein>
<accession>A0A382M4F8</accession>
<organism evidence="1">
    <name type="scientific">marine metagenome</name>
    <dbReference type="NCBI Taxonomy" id="408172"/>
    <lineage>
        <taxon>unclassified sequences</taxon>
        <taxon>metagenomes</taxon>
        <taxon>ecological metagenomes</taxon>
    </lineage>
</organism>
<proteinExistence type="predicted"/>